<dbReference type="SUPFAM" id="SSF55469">
    <property type="entry name" value="FMN-dependent nitroreductase-like"/>
    <property type="match status" value="1"/>
</dbReference>
<dbReference type="AlphaFoldDB" id="A0A150JAN8"/>
<dbReference type="InterPro" id="IPR000415">
    <property type="entry name" value="Nitroreductase-like"/>
</dbReference>
<evidence type="ECO:0000313" key="2">
    <source>
        <dbReference type="EMBL" id="KYC54307.1"/>
    </source>
</evidence>
<dbReference type="EMBL" id="LNGD01000002">
    <property type="protein sequence ID" value="KYC54307.1"/>
    <property type="molecule type" value="Genomic_DNA"/>
</dbReference>
<dbReference type="InterPro" id="IPR020051">
    <property type="entry name" value="SagB-type_dehydrogenase"/>
</dbReference>
<proteinExistence type="predicted"/>
<dbReference type="GO" id="GO:0016491">
    <property type="term" value="F:oxidoreductase activity"/>
    <property type="evidence" value="ECO:0007669"/>
    <property type="project" value="InterPro"/>
</dbReference>
<gene>
    <name evidence="2" type="ORF">AMQ74_00059</name>
</gene>
<sequence>MIKLRDSIEGEESFESLLIKRRSVRSFNPKQITFQQLSNILFASYGTINNGPHKTVPSAGALYPLSIYVIVGKESIDNLNNGIYRYLPITNSIEIIKEGDVRRRIAIGCLGQAFISKAPIIIIIAANFERMKYKYGNRGIRYALIEAGHSCQNIELATLSLGLVSCPVGAFTDSEIVKTLGLSDYEIPVYVIPIGNEDK</sequence>
<comment type="caution">
    <text evidence="2">The sequence shown here is derived from an EMBL/GenBank/DDBJ whole genome shotgun (WGS) entry which is preliminary data.</text>
</comment>
<accession>A0A150JAN8</accession>
<organism evidence="2 3">
    <name type="scientific">Candidatus Methanofastidiosum methylothiophilum</name>
    <dbReference type="NCBI Taxonomy" id="1705564"/>
    <lineage>
        <taxon>Archaea</taxon>
        <taxon>Methanobacteriati</taxon>
        <taxon>Methanobacteriota</taxon>
        <taxon>Stenosarchaea group</taxon>
        <taxon>Candidatus Methanofastidiosia</taxon>
        <taxon>Candidatus Methanofastidiosales</taxon>
        <taxon>Candidatus Methanofastidiosaceae</taxon>
        <taxon>Candidatus Methanofastidiosum</taxon>
    </lineage>
</organism>
<dbReference type="NCBIfam" id="TIGR03605">
    <property type="entry name" value="antibiot_sagB"/>
    <property type="match status" value="1"/>
</dbReference>
<reference evidence="2 3" key="1">
    <citation type="journal article" date="2016" name="ISME J.">
        <title>Chasing the elusive Euryarchaeota class WSA2: genomes reveal a uniquely fastidious methyl-reducing methanogen.</title>
        <authorList>
            <person name="Nobu M.K."/>
            <person name="Narihiro T."/>
            <person name="Kuroda K."/>
            <person name="Mei R."/>
            <person name="Liu W.T."/>
        </authorList>
    </citation>
    <scope>NUCLEOTIDE SEQUENCE [LARGE SCALE GENOMIC DNA]</scope>
    <source>
        <strain evidence="2">U1lsi0528_Bin089</strain>
    </source>
</reference>
<evidence type="ECO:0000259" key="1">
    <source>
        <dbReference type="Pfam" id="PF00881"/>
    </source>
</evidence>
<dbReference type="Gene3D" id="3.40.109.10">
    <property type="entry name" value="NADH Oxidase"/>
    <property type="match status" value="1"/>
</dbReference>
<dbReference type="InterPro" id="IPR029479">
    <property type="entry name" value="Nitroreductase"/>
</dbReference>
<dbReference type="Pfam" id="PF00881">
    <property type="entry name" value="Nitroreductase"/>
    <property type="match status" value="1"/>
</dbReference>
<dbReference type="InterPro" id="IPR052544">
    <property type="entry name" value="Bacteriocin_Proc_Enz"/>
</dbReference>
<dbReference type="Proteomes" id="UP000075578">
    <property type="component" value="Unassembled WGS sequence"/>
</dbReference>
<dbReference type="CDD" id="cd02142">
    <property type="entry name" value="McbC_SagB-like_oxidoreductase"/>
    <property type="match status" value="1"/>
</dbReference>
<feature type="domain" description="Nitroreductase" evidence="1">
    <location>
        <begin position="20"/>
        <end position="195"/>
    </location>
</feature>
<protein>
    <submittedName>
        <fullName evidence="2">Nitroreductase family protein</fullName>
    </submittedName>
</protein>
<dbReference type="PANTHER" id="PTHR43745:SF2">
    <property type="entry name" value="NITROREDUCTASE MJ1384-RELATED"/>
    <property type="match status" value="1"/>
</dbReference>
<dbReference type="PANTHER" id="PTHR43745">
    <property type="entry name" value="NITROREDUCTASE MJ1384-RELATED"/>
    <property type="match status" value="1"/>
</dbReference>
<evidence type="ECO:0000313" key="3">
    <source>
        <dbReference type="Proteomes" id="UP000075578"/>
    </source>
</evidence>
<name>A0A150JAN8_9EURY</name>